<keyword evidence="3 8" id="KW-0602">Photosynthesis</keyword>
<dbReference type="SUPFAM" id="SSF103441">
    <property type="entry name" value="PetM subunit of the cytochrome b6f complex"/>
    <property type="match status" value="1"/>
</dbReference>
<reference evidence="10 11" key="2">
    <citation type="submission" date="2018-03" db="EMBL/GenBank/DDBJ databases">
        <title>The ancient ancestry and fast evolution of plastids.</title>
        <authorList>
            <person name="Moore K.R."/>
            <person name="Magnabosco C."/>
            <person name="Momper L."/>
            <person name="Gold D.A."/>
            <person name="Bosak T."/>
            <person name="Fournier G.P."/>
        </authorList>
    </citation>
    <scope>NUCLEOTIDE SEQUENCE [LARGE SCALE GENOMIC DNA]</scope>
    <source>
        <strain evidence="10 11">CCAP 1448/3</strain>
    </source>
</reference>
<keyword evidence="7 8" id="KW-0472">Membrane</keyword>
<keyword evidence="6 8" id="KW-1133">Transmembrane helix</keyword>
<dbReference type="GO" id="GO:0015979">
    <property type="term" value="P:photosynthesis"/>
    <property type="evidence" value="ECO:0007669"/>
    <property type="project" value="UniProtKB-KW"/>
</dbReference>
<dbReference type="GO" id="GO:0009055">
    <property type="term" value="F:electron transfer activity"/>
    <property type="evidence" value="ECO:0007669"/>
    <property type="project" value="UniProtKB-UniRule"/>
</dbReference>
<dbReference type="GO" id="GO:0031676">
    <property type="term" value="C:plasma membrane-derived thylakoid membrane"/>
    <property type="evidence" value="ECO:0007669"/>
    <property type="project" value="UniProtKB-SubCell"/>
</dbReference>
<accession>A0A2T1C396</accession>
<dbReference type="EMBL" id="PVWJ01000054">
    <property type="protein sequence ID" value="PSB02617.1"/>
    <property type="molecule type" value="Genomic_DNA"/>
</dbReference>
<evidence type="ECO:0000313" key="11">
    <source>
        <dbReference type="Proteomes" id="UP000238762"/>
    </source>
</evidence>
<comment type="caution">
    <text evidence="10">The sequence shown here is derived from an EMBL/GenBank/DDBJ whole genome shotgun (WGS) entry which is preliminary data.</text>
</comment>
<dbReference type="AlphaFoldDB" id="A0A2T1C396"/>
<gene>
    <name evidence="8" type="primary">petM</name>
    <name evidence="10" type="ORF">C7B64_12270</name>
</gene>
<evidence type="ECO:0000256" key="9">
    <source>
        <dbReference type="SAM" id="Phobius"/>
    </source>
</evidence>
<evidence type="ECO:0000256" key="5">
    <source>
        <dbReference type="ARBA" id="ARBA00022982"/>
    </source>
</evidence>
<comment type="subcellular location">
    <subcellularLocation>
        <location evidence="8">Cellular thylakoid membrane</location>
        <topology evidence="8">Single-pass membrane protein</topology>
    </subcellularLocation>
    <subcellularLocation>
        <location evidence="1">Membrane</location>
        <topology evidence="1">Single-pass membrane protein</topology>
    </subcellularLocation>
</comment>
<dbReference type="InterPro" id="IPR012595">
    <property type="entry name" value="PetM_cyt_b6/f_cplx_su7"/>
</dbReference>
<dbReference type="GO" id="GO:0009512">
    <property type="term" value="C:cytochrome b6f complex"/>
    <property type="evidence" value="ECO:0007669"/>
    <property type="project" value="InterPro"/>
</dbReference>
<dbReference type="Pfam" id="PF08041">
    <property type="entry name" value="PetM"/>
    <property type="match status" value="1"/>
</dbReference>
<evidence type="ECO:0000256" key="1">
    <source>
        <dbReference type="ARBA" id="ARBA00004167"/>
    </source>
</evidence>
<organism evidence="10 11">
    <name type="scientific">Merismopedia glauca CCAP 1448/3</name>
    <dbReference type="NCBI Taxonomy" id="1296344"/>
    <lineage>
        <taxon>Bacteria</taxon>
        <taxon>Bacillati</taxon>
        <taxon>Cyanobacteriota</taxon>
        <taxon>Cyanophyceae</taxon>
        <taxon>Synechococcales</taxon>
        <taxon>Merismopediaceae</taxon>
        <taxon>Merismopedia</taxon>
    </lineage>
</organism>
<evidence type="ECO:0000256" key="2">
    <source>
        <dbReference type="ARBA" id="ARBA00022448"/>
    </source>
</evidence>
<sequence>MSAELTNAMFLSSSLILVGIGVGFLLLKIQGGEE</sequence>
<dbReference type="Proteomes" id="UP000238762">
    <property type="component" value="Unassembled WGS sequence"/>
</dbReference>
<protein>
    <recommendedName>
        <fullName evidence="8">Cytochrome b6-f complex subunit 7</fullName>
    </recommendedName>
    <alternativeName>
        <fullName evidence="8">Cytochrome b6-f complex subunit PetM</fullName>
    </alternativeName>
    <alternativeName>
        <fullName evidence="8">Cytochrome b6-f complex subunit VII</fullName>
    </alternativeName>
</protein>
<proteinExistence type="inferred from homology"/>
<evidence type="ECO:0000256" key="8">
    <source>
        <dbReference type="HAMAP-Rule" id="MF_00396"/>
    </source>
</evidence>
<keyword evidence="2 8" id="KW-0813">Transport</keyword>
<feature type="transmembrane region" description="Helical" evidence="9">
    <location>
        <begin position="6"/>
        <end position="27"/>
    </location>
</feature>
<evidence type="ECO:0000313" key="10">
    <source>
        <dbReference type="EMBL" id="PSB02617.1"/>
    </source>
</evidence>
<keyword evidence="11" id="KW-1185">Reference proteome</keyword>
<reference evidence="10 11" key="1">
    <citation type="submission" date="2018-02" db="EMBL/GenBank/DDBJ databases">
        <authorList>
            <person name="Cohen D.B."/>
            <person name="Kent A.D."/>
        </authorList>
    </citation>
    <scope>NUCLEOTIDE SEQUENCE [LARGE SCALE GENOMIC DNA]</scope>
    <source>
        <strain evidence="10 11">CCAP 1448/3</strain>
    </source>
</reference>
<dbReference type="RefSeq" id="WP_106288942.1">
    <property type="nucleotide sequence ID" value="NZ_CAWNTC010000047.1"/>
</dbReference>
<evidence type="ECO:0000256" key="7">
    <source>
        <dbReference type="ARBA" id="ARBA00023136"/>
    </source>
</evidence>
<keyword evidence="8" id="KW-0793">Thylakoid</keyword>
<keyword evidence="5 8" id="KW-0249">Electron transport</keyword>
<evidence type="ECO:0000256" key="4">
    <source>
        <dbReference type="ARBA" id="ARBA00022692"/>
    </source>
</evidence>
<comment type="subunit">
    <text evidence="8">The 4 large subunits of the cytochrome b6-f complex are cytochrome b6, subunit IV (17 kDa polypeptide, PetD), cytochrome f and the Rieske protein, while the 4 small subunits are PetG, PetL, PetM and PetN. The complex functions as a dimer.</text>
</comment>
<name>A0A2T1C396_9CYAN</name>
<evidence type="ECO:0000256" key="3">
    <source>
        <dbReference type="ARBA" id="ARBA00022531"/>
    </source>
</evidence>
<comment type="similarity">
    <text evidence="8">Belongs to the PetM family.</text>
</comment>
<dbReference type="HAMAP" id="MF_00396">
    <property type="entry name" value="Cytb6_f_PetM"/>
    <property type="match status" value="1"/>
</dbReference>
<comment type="function">
    <text evidence="8">Component of the cytochrome b6-f complex, which mediates electron transfer between photosystem II (PSII) and photosystem I (PSI), cyclic electron flow around PSI, and state transitions.</text>
</comment>
<keyword evidence="4 8" id="KW-0812">Transmembrane</keyword>
<evidence type="ECO:0000256" key="6">
    <source>
        <dbReference type="ARBA" id="ARBA00022989"/>
    </source>
</evidence>